<evidence type="ECO:0000313" key="2">
    <source>
        <dbReference type="EMBL" id="KCW59982.1"/>
    </source>
</evidence>
<dbReference type="InParanoid" id="A0A059B190"/>
<evidence type="ECO:0000256" key="1">
    <source>
        <dbReference type="SAM" id="Phobius"/>
    </source>
</evidence>
<gene>
    <name evidence="2" type="ORF">EUGRSUZ_H02714</name>
</gene>
<keyword evidence="1" id="KW-0472">Membrane</keyword>
<proteinExistence type="predicted"/>
<accession>A0A059B190</accession>
<protein>
    <submittedName>
        <fullName evidence="2">Uncharacterized protein</fullName>
    </submittedName>
</protein>
<keyword evidence="1" id="KW-0812">Transmembrane</keyword>
<dbReference type="Gramene" id="KCW59982">
    <property type="protein sequence ID" value="KCW59982"/>
    <property type="gene ID" value="EUGRSUZ_H02714"/>
</dbReference>
<feature type="transmembrane region" description="Helical" evidence="1">
    <location>
        <begin position="12"/>
        <end position="31"/>
    </location>
</feature>
<reference evidence="2" key="1">
    <citation type="submission" date="2013-07" db="EMBL/GenBank/DDBJ databases">
        <title>The genome of Eucalyptus grandis.</title>
        <authorList>
            <person name="Schmutz J."/>
            <person name="Hayes R."/>
            <person name="Myburg A."/>
            <person name="Tuskan G."/>
            <person name="Grattapaglia D."/>
            <person name="Rokhsar D.S."/>
        </authorList>
    </citation>
    <scope>NUCLEOTIDE SEQUENCE</scope>
    <source>
        <tissue evidence="2">Leaf extractions</tissue>
    </source>
</reference>
<dbReference type="AlphaFoldDB" id="A0A059B190"/>
<dbReference type="EMBL" id="KK198760">
    <property type="protein sequence ID" value="KCW59982.1"/>
    <property type="molecule type" value="Genomic_DNA"/>
</dbReference>
<sequence>MFHSFAPLCTRLDNIILVGKLSNLFLVLSYFPYSSFSLHGHCHNLHSPVVKPLVPDQKKKKNRLYT</sequence>
<name>A0A059B190_EUCGR</name>
<keyword evidence="1" id="KW-1133">Transmembrane helix</keyword>
<organism evidence="2">
    <name type="scientific">Eucalyptus grandis</name>
    <name type="common">Flooded gum</name>
    <dbReference type="NCBI Taxonomy" id="71139"/>
    <lineage>
        <taxon>Eukaryota</taxon>
        <taxon>Viridiplantae</taxon>
        <taxon>Streptophyta</taxon>
        <taxon>Embryophyta</taxon>
        <taxon>Tracheophyta</taxon>
        <taxon>Spermatophyta</taxon>
        <taxon>Magnoliopsida</taxon>
        <taxon>eudicotyledons</taxon>
        <taxon>Gunneridae</taxon>
        <taxon>Pentapetalae</taxon>
        <taxon>rosids</taxon>
        <taxon>malvids</taxon>
        <taxon>Myrtales</taxon>
        <taxon>Myrtaceae</taxon>
        <taxon>Myrtoideae</taxon>
        <taxon>Eucalypteae</taxon>
        <taxon>Eucalyptus</taxon>
    </lineage>
</organism>